<organism evidence="1 2">
    <name type="scientific">Halosimplex aquaticum</name>
    <dbReference type="NCBI Taxonomy" id="3026162"/>
    <lineage>
        <taxon>Archaea</taxon>
        <taxon>Methanobacteriati</taxon>
        <taxon>Methanobacteriota</taxon>
        <taxon>Stenosarchaea group</taxon>
        <taxon>Halobacteria</taxon>
        <taxon>Halobacteriales</taxon>
        <taxon>Haloarculaceae</taxon>
        <taxon>Halosimplex</taxon>
    </lineage>
</organism>
<dbReference type="EMBL" id="JBHTAS010000001">
    <property type="protein sequence ID" value="MFC7140033.1"/>
    <property type="molecule type" value="Genomic_DNA"/>
</dbReference>
<dbReference type="RefSeq" id="WP_274325600.1">
    <property type="nucleotide sequence ID" value="NZ_CP118158.1"/>
</dbReference>
<keyword evidence="2" id="KW-1185">Reference proteome</keyword>
<dbReference type="AlphaFoldDB" id="A0ABD5XY37"/>
<comment type="caution">
    <text evidence="1">The sequence shown here is derived from an EMBL/GenBank/DDBJ whole genome shotgun (WGS) entry which is preliminary data.</text>
</comment>
<reference evidence="1 2" key="1">
    <citation type="journal article" date="2019" name="Int. J. Syst. Evol. Microbiol.">
        <title>The Global Catalogue of Microorganisms (GCM) 10K type strain sequencing project: providing services to taxonomists for standard genome sequencing and annotation.</title>
        <authorList>
            <consortium name="The Broad Institute Genomics Platform"/>
            <consortium name="The Broad Institute Genome Sequencing Center for Infectious Disease"/>
            <person name="Wu L."/>
            <person name="Ma J."/>
        </authorList>
    </citation>
    <scope>NUCLEOTIDE SEQUENCE [LARGE SCALE GENOMIC DNA]</scope>
    <source>
        <strain evidence="1 2">XZYJT29</strain>
    </source>
</reference>
<dbReference type="Proteomes" id="UP001596432">
    <property type="component" value="Unassembled WGS sequence"/>
</dbReference>
<proteinExistence type="predicted"/>
<dbReference type="GeneID" id="78820306"/>
<evidence type="ECO:0000313" key="2">
    <source>
        <dbReference type="Proteomes" id="UP001596432"/>
    </source>
</evidence>
<accession>A0ABD5XY37</accession>
<sequence>MVFGGAKEKMMERTVANSDAMKAVSTIIAGLEVELLSEVKRLEDAAGVDHLDEVPTQEERQETLLGLVQAKIGGDGTDFYAEEVMSEHVENPEDAAAYLSLEPEEWEEQISNWAETYRAKGVSEDLADREIADQHVQRKFGVSLGEFETNVVEWDQRAMMEKVLAGNVSSAVEGVRLVRESLED</sequence>
<gene>
    <name evidence="1" type="ORF">ACFQMA_09325</name>
</gene>
<protein>
    <submittedName>
        <fullName evidence="1">Uncharacterized protein</fullName>
    </submittedName>
</protein>
<evidence type="ECO:0000313" key="1">
    <source>
        <dbReference type="EMBL" id="MFC7140033.1"/>
    </source>
</evidence>
<name>A0ABD5XY37_9EURY</name>